<evidence type="ECO:0000256" key="1">
    <source>
        <dbReference type="ARBA" id="ARBA00006611"/>
    </source>
</evidence>
<proteinExistence type="inferred from homology"/>
<evidence type="ECO:0000256" key="4">
    <source>
        <dbReference type="SAM" id="MobiDB-lite"/>
    </source>
</evidence>
<dbReference type="Pfam" id="PF00437">
    <property type="entry name" value="T2SSE"/>
    <property type="match status" value="1"/>
</dbReference>
<dbReference type="Gene3D" id="3.30.450.90">
    <property type="match status" value="1"/>
</dbReference>
<comment type="caution">
    <text evidence="6">The sequence shown here is derived from an EMBL/GenBank/DDBJ whole genome shotgun (WGS) entry which is preliminary data.</text>
</comment>
<organism evidence="6 7">
    <name type="scientific">Cysteiniphilum litorale</name>
    <dbReference type="NCBI Taxonomy" id="2056700"/>
    <lineage>
        <taxon>Bacteria</taxon>
        <taxon>Pseudomonadati</taxon>
        <taxon>Pseudomonadota</taxon>
        <taxon>Gammaproteobacteria</taxon>
        <taxon>Thiotrichales</taxon>
        <taxon>Fastidiosibacteraceae</taxon>
        <taxon>Cysteiniphilum</taxon>
    </lineage>
</organism>
<keyword evidence="7" id="KW-1185">Reference proteome</keyword>
<dbReference type="GO" id="GO:0005524">
    <property type="term" value="F:ATP binding"/>
    <property type="evidence" value="ECO:0007669"/>
    <property type="project" value="UniProtKB-KW"/>
</dbReference>
<protein>
    <recommendedName>
        <fullName evidence="5">Bacterial type II secretion system protein E domain-containing protein</fullName>
    </recommendedName>
</protein>
<evidence type="ECO:0000313" key="6">
    <source>
        <dbReference type="EMBL" id="GGF99254.1"/>
    </source>
</evidence>
<dbReference type="GO" id="GO:0016887">
    <property type="term" value="F:ATP hydrolysis activity"/>
    <property type="evidence" value="ECO:0007669"/>
    <property type="project" value="TreeGrafter"/>
</dbReference>
<feature type="region of interest" description="Disordered" evidence="4">
    <location>
        <begin position="1"/>
        <end position="20"/>
    </location>
</feature>
<dbReference type="OrthoDB" id="5790493at2"/>
<reference evidence="6" key="2">
    <citation type="submission" date="2020-09" db="EMBL/GenBank/DDBJ databases">
        <authorList>
            <person name="Sun Q."/>
            <person name="Zhou Y."/>
        </authorList>
    </citation>
    <scope>NUCLEOTIDE SEQUENCE</scope>
    <source>
        <strain evidence="6">CGMCC 1.15758</strain>
    </source>
</reference>
<dbReference type="EMBL" id="BMJS01000016">
    <property type="protein sequence ID" value="GGF99254.1"/>
    <property type="molecule type" value="Genomic_DNA"/>
</dbReference>
<dbReference type="PANTHER" id="PTHR30258:SF1">
    <property type="entry name" value="PROTEIN TRANSPORT PROTEIN HOFB HOMOLOG"/>
    <property type="match status" value="1"/>
</dbReference>
<dbReference type="GO" id="GO:0005886">
    <property type="term" value="C:plasma membrane"/>
    <property type="evidence" value="ECO:0007669"/>
    <property type="project" value="TreeGrafter"/>
</dbReference>
<evidence type="ECO:0000259" key="5">
    <source>
        <dbReference type="Pfam" id="PF00437"/>
    </source>
</evidence>
<keyword evidence="2" id="KW-0547">Nucleotide-binding</keyword>
<dbReference type="InterPro" id="IPR001482">
    <property type="entry name" value="T2SS/T4SS_dom"/>
</dbReference>
<dbReference type="PANTHER" id="PTHR30258">
    <property type="entry name" value="TYPE II SECRETION SYSTEM PROTEIN GSPE-RELATED"/>
    <property type="match status" value="1"/>
</dbReference>
<accession>A0A8J2Z4U0</accession>
<keyword evidence="3" id="KW-0067">ATP-binding</keyword>
<dbReference type="InterPro" id="IPR027417">
    <property type="entry name" value="P-loop_NTPase"/>
</dbReference>
<comment type="similarity">
    <text evidence="1">Belongs to the GSP E family.</text>
</comment>
<evidence type="ECO:0000256" key="3">
    <source>
        <dbReference type="ARBA" id="ARBA00022840"/>
    </source>
</evidence>
<evidence type="ECO:0000256" key="2">
    <source>
        <dbReference type="ARBA" id="ARBA00022741"/>
    </source>
</evidence>
<sequence>MNTTHNTSNTRNLTAMSSSGINTSSNYQRNVISDFSMLPFKPIKILFMDELKSHHQDFMVFETKDHDTAVIISTSAANRVEPIINKYRLEATRQLRSDKTRTFYVNPGVLIEAKTRVSVDEGVVDRDTMIKKFDNMISHSVSEKVSDIRITVTGIEATISFKRFGEYREYKKISSEEARRLINAVYNAKGKEGQKAKEFSANKKMQTILERMINGHKYRIRFASTNIESPDYHVNEKFTECFNVALRNLPTDRRDIRPLDQLGFEPDQLALLKKAQAAPKGATISSGPTGSGKSTMMASHMSQIYQRFKGRKNFLTIEDPVEYVIPGFIQIPINCPVDATEELKAKLFIEAIITALRSDMDVGFCNEIRDKTTAVLAQKIIQSGHTFLSTIHANNALGIVDRLIFEGAEREIVCGSGFINLLINQALVGTVCSQCSDDIDAFTGRVNRSTDALFKQEAFDLLARIDMVMKRYQLDSDLKHQLRFRNESGCAHCADGVTGMTIVAEVIKPTTRVLQCLLKRESINAWQEWRRSGGRTKAEHGLLKVFRGEVCPTLFENALGDIDTLEIDDDVFEPSFFAPFLSSLSSLSSLKSPASSNATAEARSPIHHEDDKAVDDLDSFDSFESLHDQNIDTATSQISQTRQIRQVIA</sequence>
<evidence type="ECO:0000313" key="7">
    <source>
        <dbReference type="Proteomes" id="UP000636949"/>
    </source>
</evidence>
<reference evidence="6" key="1">
    <citation type="journal article" date="2014" name="Int. J. Syst. Evol. Microbiol.">
        <title>Complete genome sequence of Corynebacterium casei LMG S-19264T (=DSM 44701T), isolated from a smear-ripened cheese.</title>
        <authorList>
            <consortium name="US DOE Joint Genome Institute (JGI-PGF)"/>
            <person name="Walter F."/>
            <person name="Albersmeier A."/>
            <person name="Kalinowski J."/>
            <person name="Ruckert C."/>
        </authorList>
    </citation>
    <scope>NUCLEOTIDE SEQUENCE</scope>
    <source>
        <strain evidence="6">CGMCC 1.15758</strain>
    </source>
</reference>
<dbReference type="AlphaFoldDB" id="A0A8J2Z4U0"/>
<dbReference type="SUPFAM" id="SSF52540">
    <property type="entry name" value="P-loop containing nucleoside triphosphate hydrolases"/>
    <property type="match status" value="1"/>
</dbReference>
<feature type="domain" description="Bacterial type II secretion system protein E" evidence="5">
    <location>
        <begin position="125"/>
        <end position="550"/>
    </location>
</feature>
<gene>
    <name evidence="6" type="ORF">GCM10010995_15650</name>
</gene>
<name>A0A8J2Z4U0_9GAMM</name>
<dbReference type="Proteomes" id="UP000636949">
    <property type="component" value="Unassembled WGS sequence"/>
</dbReference>
<dbReference type="Gene3D" id="3.40.50.300">
    <property type="entry name" value="P-loop containing nucleotide triphosphate hydrolases"/>
    <property type="match status" value="1"/>
</dbReference>
<dbReference type="RefSeq" id="WP_117003152.1">
    <property type="nucleotide sequence ID" value="NZ_BMJS01000016.1"/>
</dbReference>